<proteinExistence type="predicted"/>
<sequence length="180" mass="20287">MSRHLLSDPQQTNKQSDISARCTADVQKHLNWNLVAARCISPPLKPPLGRAPLIERREIFLEKKKSLSRPSDDRTKATTPPGCLLITTPWASRHPRDVGEKGCATAHVSGQSNWRLDEEDLSLWPDLYKTPQSEFACIGRKENALRLGTLNCAIQRHQMQFAGFYGVRKIVPFQLILGMC</sequence>
<protein>
    <submittedName>
        <fullName evidence="1">Uncharacterized protein</fullName>
    </submittedName>
</protein>
<evidence type="ECO:0000313" key="1">
    <source>
        <dbReference type="EMBL" id="GIY93871.1"/>
    </source>
</evidence>
<name>A0AAV4XIS7_CAEEX</name>
<accession>A0AAV4XIS7</accession>
<dbReference type="AlphaFoldDB" id="A0AAV4XIS7"/>
<gene>
    <name evidence="1" type="ORF">CEXT_696251</name>
</gene>
<keyword evidence="2" id="KW-1185">Reference proteome</keyword>
<dbReference type="EMBL" id="BPLR01017716">
    <property type="protein sequence ID" value="GIY93871.1"/>
    <property type="molecule type" value="Genomic_DNA"/>
</dbReference>
<organism evidence="1 2">
    <name type="scientific">Caerostris extrusa</name>
    <name type="common">Bark spider</name>
    <name type="synonym">Caerostris bankana</name>
    <dbReference type="NCBI Taxonomy" id="172846"/>
    <lineage>
        <taxon>Eukaryota</taxon>
        <taxon>Metazoa</taxon>
        <taxon>Ecdysozoa</taxon>
        <taxon>Arthropoda</taxon>
        <taxon>Chelicerata</taxon>
        <taxon>Arachnida</taxon>
        <taxon>Araneae</taxon>
        <taxon>Araneomorphae</taxon>
        <taxon>Entelegynae</taxon>
        <taxon>Araneoidea</taxon>
        <taxon>Araneidae</taxon>
        <taxon>Caerostris</taxon>
    </lineage>
</organism>
<dbReference type="Proteomes" id="UP001054945">
    <property type="component" value="Unassembled WGS sequence"/>
</dbReference>
<evidence type="ECO:0000313" key="2">
    <source>
        <dbReference type="Proteomes" id="UP001054945"/>
    </source>
</evidence>
<reference evidence="1 2" key="1">
    <citation type="submission" date="2021-06" db="EMBL/GenBank/DDBJ databases">
        <title>Caerostris extrusa draft genome.</title>
        <authorList>
            <person name="Kono N."/>
            <person name="Arakawa K."/>
        </authorList>
    </citation>
    <scope>NUCLEOTIDE SEQUENCE [LARGE SCALE GENOMIC DNA]</scope>
</reference>
<comment type="caution">
    <text evidence="1">The sequence shown here is derived from an EMBL/GenBank/DDBJ whole genome shotgun (WGS) entry which is preliminary data.</text>
</comment>